<accession>A0A6C0LXG6</accession>
<dbReference type="AlphaFoldDB" id="A0A6C0LXG6"/>
<evidence type="ECO:0000313" key="1">
    <source>
        <dbReference type="EMBL" id="QHU34441.1"/>
    </source>
</evidence>
<reference evidence="1" key="1">
    <citation type="journal article" date="2020" name="Nature">
        <title>Giant virus diversity and host interactions through global metagenomics.</title>
        <authorList>
            <person name="Schulz F."/>
            <person name="Roux S."/>
            <person name="Paez-Espino D."/>
            <person name="Jungbluth S."/>
            <person name="Walsh D.A."/>
            <person name="Denef V.J."/>
            <person name="McMahon K.D."/>
            <person name="Konstantinidis K.T."/>
            <person name="Eloe-Fadrosh E.A."/>
            <person name="Kyrpides N.C."/>
            <person name="Woyke T."/>
        </authorList>
    </citation>
    <scope>NUCLEOTIDE SEQUENCE</scope>
    <source>
        <strain evidence="1">GVMAG-S-1016713-123</strain>
    </source>
</reference>
<proteinExistence type="predicted"/>
<name>A0A6C0LXG6_9ZZZZ</name>
<protein>
    <submittedName>
        <fullName evidence="1">Uncharacterized protein</fullName>
    </submittedName>
</protein>
<dbReference type="EMBL" id="MN740570">
    <property type="protein sequence ID" value="QHU34441.1"/>
    <property type="molecule type" value="Genomic_DNA"/>
</dbReference>
<sequence length="59" mass="6930">MDKDKNFSVTIEMEYINTLSEYEKVIYELAKNHLATSFDLEKSVGFLDFCKEKNSENTK</sequence>
<organism evidence="1">
    <name type="scientific">viral metagenome</name>
    <dbReference type="NCBI Taxonomy" id="1070528"/>
    <lineage>
        <taxon>unclassified sequences</taxon>
        <taxon>metagenomes</taxon>
        <taxon>organismal metagenomes</taxon>
    </lineage>
</organism>